<dbReference type="Gene3D" id="2.160.10.10">
    <property type="entry name" value="Hexapeptide repeat proteins"/>
    <property type="match status" value="1"/>
</dbReference>
<organism evidence="2 3">
    <name type="scientific">Candidatus Phosphoribacter hodrii</name>
    <dbReference type="NCBI Taxonomy" id="2953743"/>
    <lineage>
        <taxon>Bacteria</taxon>
        <taxon>Bacillati</taxon>
        <taxon>Actinomycetota</taxon>
        <taxon>Actinomycetes</taxon>
        <taxon>Micrococcales</taxon>
        <taxon>Dermatophilaceae</taxon>
        <taxon>Candidatus Phosphoribacter</taxon>
    </lineage>
</organism>
<accession>A0A9D7T8G4</accession>
<evidence type="ECO:0000313" key="2">
    <source>
        <dbReference type="EMBL" id="MBL0003588.1"/>
    </source>
</evidence>
<name>A0A9D7T8G4_9MICO</name>
<reference evidence="2" key="1">
    <citation type="submission" date="2020-10" db="EMBL/GenBank/DDBJ databases">
        <title>Connecting structure to function with the recovery of over 1000 high-quality activated sludge metagenome-assembled genomes encoding full-length rRNA genes using long-read sequencing.</title>
        <authorList>
            <person name="Singleton C.M."/>
            <person name="Petriglieri F."/>
            <person name="Kristensen J.M."/>
            <person name="Kirkegaard R.H."/>
            <person name="Michaelsen T.Y."/>
            <person name="Andersen M.H."/>
            <person name="Karst S.M."/>
            <person name="Dueholm M.S."/>
            <person name="Nielsen P.H."/>
            <person name="Albertsen M."/>
        </authorList>
    </citation>
    <scope>NUCLEOTIDE SEQUENCE</scope>
    <source>
        <strain evidence="2">Ribe_18-Q3-R11-54_MAXAC.001</strain>
    </source>
</reference>
<evidence type="ECO:0000256" key="1">
    <source>
        <dbReference type="SAM" id="MobiDB-lite"/>
    </source>
</evidence>
<gene>
    <name evidence="2" type="ORF">IPP00_06240</name>
</gene>
<dbReference type="Proteomes" id="UP000886632">
    <property type="component" value="Unassembled WGS sequence"/>
</dbReference>
<comment type="caution">
    <text evidence="2">The sequence shown here is derived from an EMBL/GenBank/DDBJ whole genome shotgun (WGS) entry which is preliminary data.</text>
</comment>
<dbReference type="InterPro" id="IPR011004">
    <property type="entry name" value="Trimer_LpxA-like_sf"/>
</dbReference>
<dbReference type="EMBL" id="JADKGK010000013">
    <property type="protein sequence ID" value="MBL0003588.1"/>
    <property type="molecule type" value="Genomic_DNA"/>
</dbReference>
<protein>
    <submittedName>
        <fullName evidence="2">UDP-N-acetylglucosamine pyrophosphorylase</fullName>
    </submittedName>
</protein>
<feature type="region of interest" description="Disordered" evidence="1">
    <location>
        <begin position="401"/>
        <end position="452"/>
    </location>
</feature>
<sequence>MSTLSPGVAALLAKGVQMPLPETVHVGPEVDPDRVSGRGVTLHPGCRVSGSETVISAGVTLGAEGPVTAIDVRLGPGASIAAGYAAKTVLLEGASLGSGAHAREGTLLEEQASAAHTVGLKQTILLPFVTLGSLINFCDCLMSGGTSRRDHSEVGSSYIHFNFTPDGDKTTPSLFGDVVHGVLLDQPAVFLGGQGGAVGPVTVGFGSVVAAGSVLRSDVGPGKLVVVGPPPAMTVDRSPADYRSANRMVAKNLRYLGELAALEAWHRHVRAPFFAAQELGALVGAGALAMLESARAERISRLRAMLAKAPAENAAAATAREHLDEVCRVVTSAVGPPPAGVVDGLVGQAGSVGYLDAVRALDAGARAGVVGWLGGSLDAAWAEVATLLPGVARLPRTPIASRRLAAPPPPPGSPPGGTTTSEIRDVGHGVLFARPSGRVGSRPRRSGCAPGR</sequence>
<proteinExistence type="predicted"/>
<dbReference type="SUPFAM" id="SSF51161">
    <property type="entry name" value="Trimeric LpxA-like enzymes"/>
    <property type="match status" value="1"/>
</dbReference>
<evidence type="ECO:0000313" key="3">
    <source>
        <dbReference type="Proteomes" id="UP000886632"/>
    </source>
</evidence>
<dbReference type="AlphaFoldDB" id="A0A9D7T8G4"/>